<evidence type="ECO:0000256" key="2">
    <source>
        <dbReference type="ARBA" id="ARBA00022448"/>
    </source>
</evidence>
<dbReference type="InterPro" id="IPR001185">
    <property type="entry name" value="MS_channel"/>
</dbReference>
<comment type="caution">
    <text evidence="10">The sequence shown here is derived from an EMBL/GenBank/DDBJ whole genome shotgun (WGS) entry which is preliminary data.</text>
</comment>
<dbReference type="Pfam" id="PF01741">
    <property type="entry name" value="MscL"/>
    <property type="match status" value="1"/>
</dbReference>
<evidence type="ECO:0000256" key="9">
    <source>
        <dbReference type="HAMAP-Rule" id="MF_00115"/>
    </source>
</evidence>
<keyword evidence="7 9" id="KW-0472">Membrane</keyword>
<keyword evidence="3 9" id="KW-1003">Cell membrane</keyword>
<evidence type="ECO:0000256" key="1">
    <source>
        <dbReference type="ARBA" id="ARBA00004141"/>
    </source>
</evidence>
<dbReference type="AlphaFoldDB" id="A0A533QC75"/>
<keyword evidence="5 9" id="KW-1133">Transmembrane helix</keyword>
<keyword evidence="8 9" id="KW-0407">Ion channel</keyword>
<evidence type="ECO:0000256" key="3">
    <source>
        <dbReference type="ARBA" id="ARBA00022475"/>
    </source>
</evidence>
<dbReference type="HAMAP" id="MF_00115">
    <property type="entry name" value="MscL"/>
    <property type="match status" value="1"/>
</dbReference>
<keyword evidence="4 9" id="KW-0812">Transmembrane</keyword>
<evidence type="ECO:0000256" key="5">
    <source>
        <dbReference type="ARBA" id="ARBA00022989"/>
    </source>
</evidence>
<dbReference type="EMBL" id="SULG01000022">
    <property type="protein sequence ID" value="TLD42318.1"/>
    <property type="molecule type" value="Genomic_DNA"/>
</dbReference>
<dbReference type="PANTHER" id="PTHR30266">
    <property type="entry name" value="MECHANOSENSITIVE CHANNEL MSCL"/>
    <property type="match status" value="1"/>
</dbReference>
<organism evidence="10 11">
    <name type="scientific">Candidatus Jettenia ecosi</name>
    <dbReference type="NCBI Taxonomy" id="2494326"/>
    <lineage>
        <taxon>Bacteria</taxon>
        <taxon>Pseudomonadati</taxon>
        <taxon>Planctomycetota</taxon>
        <taxon>Candidatus Brocadiia</taxon>
        <taxon>Candidatus Brocadiales</taxon>
        <taxon>Candidatus Brocadiaceae</taxon>
        <taxon>Candidatus Jettenia</taxon>
    </lineage>
</organism>
<evidence type="ECO:0000256" key="7">
    <source>
        <dbReference type="ARBA" id="ARBA00023136"/>
    </source>
</evidence>
<evidence type="ECO:0000256" key="4">
    <source>
        <dbReference type="ARBA" id="ARBA00022692"/>
    </source>
</evidence>
<keyword evidence="2 9" id="KW-0813">Transport</keyword>
<accession>A0A533QC75</accession>
<dbReference type="InterPro" id="IPR037673">
    <property type="entry name" value="MSC/AndL"/>
</dbReference>
<feature type="transmembrane region" description="Helical" evidence="9">
    <location>
        <begin position="79"/>
        <end position="103"/>
    </location>
</feature>
<dbReference type="PANTHER" id="PTHR30266:SF2">
    <property type="entry name" value="LARGE-CONDUCTANCE MECHANOSENSITIVE CHANNEL"/>
    <property type="match status" value="1"/>
</dbReference>
<dbReference type="Proteomes" id="UP000319783">
    <property type="component" value="Unassembled WGS sequence"/>
</dbReference>
<protein>
    <recommendedName>
        <fullName evidence="9">Large-conductance mechanosensitive channel</fullName>
    </recommendedName>
</protein>
<comment type="subcellular location">
    <subcellularLocation>
        <location evidence="9">Cell membrane</location>
        <topology evidence="9">Multi-pass membrane protein</topology>
    </subcellularLocation>
    <subcellularLocation>
        <location evidence="1">Membrane</location>
        <topology evidence="1">Multi-pass membrane protein</topology>
    </subcellularLocation>
</comment>
<dbReference type="NCBIfam" id="TIGR00220">
    <property type="entry name" value="mscL"/>
    <property type="match status" value="1"/>
</dbReference>
<evidence type="ECO:0000313" key="11">
    <source>
        <dbReference type="Proteomes" id="UP000319783"/>
    </source>
</evidence>
<gene>
    <name evidence="9" type="primary">mscL</name>
    <name evidence="10" type="ORF">JETT_1350</name>
</gene>
<keyword evidence="6 9" id="KW-0406">Ion transport</keyword>
<evidence type="ECO:0000256" key="8">
    <source>
        <dbReference type="ARBA" id="ARBA00023303"/>
    </source>
</evidence>
<reference evidence="10 11" key="1">
    <citation type="submission" date="2019-04" db="EMBL/GenBank/DDBJ databases">
        <title>Genome of a novel bacterium Candidatus Jettenia ecosi reconstructed from metagenome of an anammox bioreactor.</title>
        <authorList>
            <person name="Mardanov A.V."/>
            <person name="Beletsky A.V."/>
            <person name="Ravin N.V."/>
            <person name="Botchkova E.A."/>
            <person name="Litti Y.V."/>
            <person name="Nozhevnikova A.N."/>
        </authorList>
    </citation>
    <scope>NUCLEOTIDE SEQUENCE [LARGE SCALE GENOMIC DNA]</scope>
    <source>
        <strain evidence="10">J2</strain>
    </source>
</reference>
<dbReference type="Gene3D" id="1.10.1200.120">
    <property type="entry name" value="Large-conductance mechanosensitive channel, MscL, domain 1"/>
    <property type="match status" value="1"/>
</dbReference>
<feature type="transmembrane region" description="Helical" evidence="9">
    <location>
        <begin position="12"/>
        <end position="35"/>
    </location>
</feature>
<comment type="subunit">
    <text evidence="9">Homopentamer.</text>
</comment>
<dbReference type="GO" id="GO:0008381">
    <property type="term" value="F:mechanosensitive monoatomic ion channel activity"/>
    <property type="evidence" value="ECO:0007669"/>
    <property type="project" value="UniProtKB-UniRule"/>
</dbReference>
<comment type="similarity">
    <text evidence="9">Belongs to the MscL family.</text>
</comment>
<name>A0A533QC75_9BACT</name>
<comment type="function">
    <text evidence="9">Channel that opens in response to stretch forces in the membrane lipid bilayer. May participate in the regulation of osmotic pressure changes within the cell.</text>
</comment>
<dbReference type="SUPFAM" id="SSF81330">
    <property type="entry name" value="Gated mechanosensitive channel"/>
    <property type="match status" value="1"/>
</dbReference>
<proteinExistence type="inferred from homology"/>
<dbReference type="InterPro" id="IPR036019">
    <property type="entry name" value="MscL_channel"/>
</dbReference>
<evidence type="ECO:0000313" key="10">
    <source>
        <dbReference type="EMBL" id="TLD42318.1"/>
    </source>
</evidence>
<sequence length="149" mass="16372">MWKEFREFIARGNVIDLAVAFIIGAAFGKIVTSLVEGILMPPVGLLLNKVDFSSLFYVLDQSRGMPASFADAKAKGIPVIAYGSFINDVINFLIIAFVVFLLVKVVNRIKSKKEVTSDEPTVKDCPYCLSTIPIKATRCAHCTVDLKKV</sequence>
<dbReference type="GO" id="GO:0005886">
    <property type="term" value="C:plasma membrane"/>
    <property type="evidence" value="ECO:0007669"/>
    <property type="project" value="UniProtKB-SubCell"/>
</dbReference>
<evidence type="ECO:0000256" key="6">
    <source>
        <dbReference type="ARBA" id="ARBA00023065"/>
    </source>
</evidence>
<dbReference type="PRINTS" id="PR01264">
    <property type="entry name" value="MECHCHANNEL"/>
</dbReference>